<dbReference type="GO" id="GO:0000455">
    <property type="term" value="P:enzyme-directed rRNA pseudouridine synthesis"/>
    <property type="evidence" value="ECO:0007669"/>
    <property type="project" value="TreeGrafter"/>
</dbReference>
<reference evidence="7" key="1">
    <citation type="submission" date="2014-07" db="EMBL/GenBank/DDBJ databases">
        <authorList>
            <person name="Hornung V.Bastian."/>
        </authorList>
    </citation>
    <scope>NUCLEOTIDE SEQUENCE</scope>
    <source>
        <strain evidence="7">PCE-S</strain>
    </source>
</reference>
<evidence type="ECO:0000259" key="6">
    <source>
        <dbReference type="Pfam" id="PF00849"/>
    </source>
</evidence>
<comment type="similarity">
    <text evidence="2 5">Belongs to the pseudouridine synthase RluA family.</text>
</comment>
<comment type="function">
    <text evidence="5">Responsible for synthesis of pseudouridine from uracil.</text>
</comment>
<dbReference type="PATRIC" id="fig|49338.4.peg.1447"/>
<evidence type="ECO:0000256" key="5">
    <source>
        <dbReference type="RuleBase" id="RU362028"/>
    </source>
</evidence>
<feature type="domain" description="Pseudouridine synthase RsuA/RluA-like" evidence="6">
    <location>
        <begin position="91"/>
        <end position="242"/>
    </location>
</feature>
<dbReference type="NCBIfam" id="TIGR00005">
    <property type="entry name" value="rluA_subfam"/>
    <property type="match status" value="1"/>
</dbReference>
<dbReference type="CDD" id="cd02869">
    <property type="entry name" value="PseudoU_synth_RluA_like"/>
    <property type="match status" value="1"/>
</dbReference>
<dbReference type="SUPFAM" id="SSF55120">
    <property type="entry name" value="Pseudouridine synthase"/>
    <property type="match status" value="1"/>
</dbReference>
<feature type="active site" evidence="4">
    <location>
        <position position="138"/>
    </location>
</feature>
<evidence type="ECO:0000256" key="2">
    <source>
        <dbReference type="ARBA" id="ARBA00010876"/>
    </source>
</evidence>
<proteinExistence type="inferred from homology"/>
<dbReference type="InterPro" id="IPR050188">
    <property type="entry name" value="RluA_PseudoU_synthase"/>
</dbReference>
<evidence type="ECO:0000256" key="1">
    <source>
        <dbReference type="ARBA" id="ARBA00000073"/>
    </source>
</evidence>
<name>A0A098B034_DESHA</name>
<dbReference type="InterPro" id="IPR006225">
    <property type="entry name" value="PsdUridine_synth_RluC/D"/>
</dbReference>
<dbReference type="GO" id="GO:0009982">
    <property type="term" value="F:pseudouridine synthase activity"/>
    <property type="evidence" value="ECO:0007669"/>
    <property type="project" value="InterPro"/>
</dbReference>
<dbReference type="Gene3D" id="3.30.2350.10">
    <property type="entry name" value="Pseudouridine synthase"/>
    <property type="match status" value="1"/>
</dbReference>
<dbReference type="OMA" id="DRHETQF"/>
<evidence type="ECO:0000313" key="7">
    <source>
        <dbReference type="EMBL" id="CDX01226.1"/>
    </source>
</evidence>
<accession>A0A098B034</accession>
<dbReference type="EC" id="5.4.99.-" evidence="5"/>
<organism evidence="7">
    <name type="scientific">Desulfitobacterium hafniense</name>
    <name type="common">Desulfitobacterium frappieri</name>
    <dbReference type="NCBI Taxonomy" id="49338"/>
    <lineage>
        <taxon>Bacteria</taxon>
        <taxon>Bacillati</taxon>
        <taxon>Bacillota</taxon>
        <taxon>Clostridia</taxon>
        <taxon>Eubacteriales</taxon>
        <taxon>Desulfitobacteriaceae</taxon>
        <taxon>Desulfitobacterium</taxon>
    </lineage>
</organism>
<dbReference type="GO" id="GO:0140098">
    <property type="term" value="F:catalytic activity, acting on RNA"/>
    <property type="evidence" value="ECO:0007669"/>
    <property type="project" value="UniProtKB-ARBA"/>
</dbReference>
<comment type="catalytic activity">
    <reaction evidence="1 5">
        <text>a uridine in RNA = a pseudouridine in RNA</text>
        <dbReference type="Rhea" id="RHEA:48348"/>
        <dbReference type="Rhea" id="RHEA-COMP:12068"/>
        <dbReference type="Rhea" id="RHEA-COMP:12069"/>
        <dbReference type="ChEBI" id="CHEBI:65314"/>
        <dbReference type="ChEBI" id="CHEBI:65315"/>
    </reaction>
</comment>
<protein>
    <recommendedName>
        <fullName evidence="5">Pseudouridine synthase</fullName>
        <ecNumber evidence="5">5.4.99.-</ecNumber>
    </recommendedName>
</protein>
<dbReference type="PANTHER" id="PTHR21600:SF44">
    <property type="entry name" value="RIBOSOMAL LARGE SUBUNIT PSEUDOURIDINE SYNTHASE D"/>
    <property type="match status" value="1"/>
</dbReference>
<dbReference type="GO" id="GO:0003723">
    <property type="term" value="F:RNA binding"/>
    <property type="evidence" value="ECO:0007669"/>
    <property type="project" value="InterPro"/>
</dbReference>
<dbReference type="RefSeq" id="WP_005814617.1">
    <property type="nucleotide sequence ID" value="NZ_CABKQQ010000051.1"/>
</dbReference>
<dbReference type="PROSITE" id="PS01129">
    <property type="entry name" value="PSI_RLU"/>
    <property type="match status" value="1"/>
</dbReference>
<dbReference type="PANTHER" id="PTHR21600">
    <property type="entry name" value="MITOCHONDRIAL RNA PSEUDOURIDINE SYNTHASE"/>
    <property type="match status" value="1"/>
</dbReference>
<dbReference type="AlphaFoldDB" id="A0A098B034"/>
<sequence>MNHEQDLWTYTLQPQDDGVKYQDILYRRFHFSRKLIQHLKQGERVWVNGAFTFLTTRGKAGETLSVQLQPPEINSIPGENLPLEILYEDDYFIAINKPAGQVVHPTPRYPRGTIGNAVVGYWLAKGEARPFRPIHRIDRNTSGVVVIGKNQFAHQQMAWQHAHGRIHKCYRGIVEGQVMEDQGTIKAPIALAPDSFIQRQISPEGSPAVTLYKVLERYQDASLLEFILETGRTHQIRVHCQHLGHPLLGDDLYGGNLARINRQALHSSIYEFNHPLTGELTTIQAPLPEDLQRLLRELARVE</sequence>
<dbReference type="InterPro" id="IPR006224">
    <property type="entry name" value="PsdUridine_synth_RluA-like_CS"/>
</dbReference>
<keyword evidence="3 5" id="KW-0413">Isomerase</keyword>
<gene>
    <name evidence="7" type="ORF">DPCES_1339</name>
</gene>
<evidence type="ECO:0000256" key="3">
    <source>
        <dbReference type="ARBA" id="ARBA00023235"/>
    </source>
</evidence>
<dbReference type="InterPro" id="IPR006145">
    <property type="entry name" value="PsdUridine_synth_RsuA/RluA"/>
</dbReference>
<dbReference type="EMBL" id="LK996017">
    <property type="protein sequence ID" value="CDX01226.1"/>
    <property type="molecule type" value="Genomic_DNA"/>
</dbReference>
<dbReference type="Pfam" id="PF00849">
    <property type="entry name" value="PseudoU_synth_2"/>
    <property type="match status" value="1"/>
</dbReference>
<dbReference type="InterPro" id="IPR020103">
    <property type="entry name" value="PsdUridine_synth_cat_dom_sf"/>
</dbReference>
<evidence type="ECO:0000256" key="4">
    <source>
        <dbReference type="PIRSR" id="PIRSR606225-1"/>
    </source>
</evidence>